<dbReference type="InterPro" id="IPR000859">
    <property type="entry name" value="CUB_dom"/>
</dbReference>
<dbReference type="Gene3D" id="3.10.100.10">
    <property type="entry name" value="Mannose-Binding Protein A, subunit A"/>
    <property type="match status" value="1"/>
</dbReference>
<dbReference type="PANTHER" id="PTHR24251">
    <property type="entry name" value="OVOCHYMASE-RELATED"/>
    <property type="match status" value="1"/>
</dbReference>
<organism evidence="6 7">
    <name type="scientific">Meganyctiphanes norvegica</name>
    <name type="common">Northern krill</name>
    <name type="synonym">Thysanopoda norvegica</name>
    <dbReference type="NCBI Taxonomy" id="48144"/>
    <lineage>
        <taxon>Eukaryota</taxon>
        <taxon>Metazoa</taxon>
        <taxon>Ecdysozoa</taxon>
        <taxon>Arthropoda</taxon>
        <taxon>Crustacea</taxon>
        <taxon>Multicrustacea</taxon>
        <taxon>Malacostraca</taxon>
        <taxon>Eumalacostraca</taxon>
        <taxon>Eucarida</taxon>
        <taxon>Euphausiacea</taxon>
        <taxon>Euphausiidae</taxon>
        <taxon>Meganyctiphanes</taxon>
    </lineage>
</organism>
<evidence type="ECO:0000259" key="5">
    <source>
        <dbReference type="PROSITE" id="PS50041"/>
    </source>
</evidence>
<dbReference type="InterPro" id="IPR035914">
    <property type="entry name" value="Sperma_CUB_dom_sf"/>
</dbReference>
<gene>
    <name evidence="6" type="ORF">MNOR_LOCUS14819</name>
</gene>
<dbReference type="SMART" id="SM00042">
    <property type="entry name" value="CUB"/>
    <property type="match status" value="1"/>
</dbReference>
<dbReference type="InterPro" id="IPR016187">
    <property type="entry name" value="CTDL_fold"/>
</dbReference>
<sequence length="340" mass="38608">VTDESYLNVEFVLFNFDDQTEPMAYLSIGDGPDENSAELAKWVGVEGQDQNINSNGSQLYFEYFRGDSGSTHLLDFIWKAENTQCGKDYVGTNGMISSVNYDGKYLGNLDCEWTIQSPPELTMPNTIVQFTILHFDTQLDYDYLEIRDGNITGPILANLSGHSWPQGQMTSTGSQIYLHFHANDDLTTYTGFELQWQTVVCPQPYNVVGELCVHFTMEQYTWSEASIVCDQIGGHLAKINDPEHLRTMYSYLNENDLEIDSFWIGGKGNNTDGSWLWQDTTKVPMGTPFWGLTGDGRNQEPDDQDSENCLVLLGEGFHYFRDAECVHSYQSICMKDFIQY</sequence>
<dbReference type="AlphaFoldDB" id="A0AAV2QQP2"/>
<dbReference type="Pfam" id="PF00059">
    <property type="entry name" value="Lectin_C"/>
    <property type="match status" value="1"/>
</dbReference>
<proteinExistence type="predicted"/>
<dbReference type="Pfam" id="PF00431">
    <property type="entry name" value="CUB"/>
    <property type="match status" value="1"/>
</dbReference>
<comment type="caution">
    <text evidence="3">Lacks conserved residue(s) required for the propagation of feature annotation.</text>
</comment>
<evidence type="ECO:0000259" key="4">
    <source>
        <dbReference type="PROSITE" id="PS01180"/>
    </source>
</evidence>
<feature type="domain" description="CUB" evidence="4">
    <location>
        <begin position="85"/>
        <end position="199"/>
    </location>
</feature>
<dbReference type="PANTHER" id="PTHR24251:SF30">
    <property type="entry name" value="MEMBRANE FRIZZLED-RELATED PROTEIN"/>
    <property type="match status" value="1"/>
</dbReference>
<feature type="domain" description="C-type lectin" evidence="5">
    <location>
        <begin position="208"/>
        <end position="334"/>
    </location>
</feature>
<dbReference type="SMART" id="SM00034">
    <property type="entry name" value="CLECT"/>
    <property type="match status" value="1"/>
</dbReference>
<evidence type="ECO:0000313" key="6">
    <source>
        <dbReference type="EMBL" id="CAL4093318.1"/>
    </source>
</evidence>
<dbReference type="PROSITE" id="PS01180">
    <property type="entry name" value="CUB"/>
    <property type="match status" value="1"/>
</dbReference>
<feature type="non-terminal residue" evidence="6">
    <location>
        <position position="1"/>
    </location>
</feature>
<evidence type="ECO:0000256" key="1">
    <source>
        <dbReference type="ARBA" id="ARBA00022737"/>
    </source>
</evidence>
<dbReference type="SUPFAM" id="SSF56436">
    <property type="entry name" value="C-type lectin-like"/>
    <property type="match status" value="1"/>
</dbReference>
<dbReference type="EMBL" id="CAXKWB010009054">
    <property type="protein sequence ID" value="CAL4093318.1"/>
    <property type="molecule type" value="Genomic_DNA"/>
</dbReference>
<dbReference type="CDD" id="cd00041">
    <property type="entry name" value="CUB"/>
    <property type="match status" value="1"/>
</dbReference>
<dbReference type="InterPro" id="IPR016186">
    <property type="entry name" value="C-type_lectin-like/link_sf"/>
</dbReference>
<dbReference type="SUPFAM" id="SSF49854">
    <property type="entry name" value="Spermadhesin, CUB domain"/>
    <property type="match status" value="1"/>
</dbReference>
<accession>A0AAV2QQP2</accession>
<evidence type="ECO:0000256" key="3">
    <source>
        <dbReference type="PROSITE-ProRule" id="PRU00059"/>
    </source>
</evidence>
<evidence type="ECO:0000256" key="2">
    <source>
        <dbReference type="ARBA" id="ARBA00023157"/>
    </source>
</evidence>
<protein>
    <submittedName>
        <fullName evidence="6">Uncharacterized protein</fullName>
    </submittedName>
</protein>
<evidence type="ECO:0000313" key="7">
    <source>
        <dbReference type="Proteomes" id="UP001497623"/>
    </source>
</evidence>
<dbReference type="CDD" id="cd00037">
    <property type="entry name" value="CLECT"/>
    <property type="match status" value="1"/>
</dbReference>
<name>A0AAV2QQP2_MEGNR</name>
<reference evidence="6 7" key="1">
    <citation type="submission" date="2024-05" db="EMBL/GenBank/DDBJ databases">
        <authorList>
            <person name="Wallberg A."/>
        </authorList>
    </citation>
    <scope>NUCLEOTIDE SEQUENCE [LARGE SCALE GENOMIC DNA]</scope>
</reference>
<dbReference type="Proteomes" id="UP001497623">
    <property type="component" value="Unassembled WGS sequence"/>
</dbReference>
<keyword evidence="2" id="KW-1015">Disulfide bond</keyword>
<dbReference type="PROSITE" id="PS50041">
    <property type="entry name" value="C_TYPE_LECTIN_2"/>
    <property type="match status" value="1"/>
</dbReference>
<keyword evidence="7" id="KW-1185">Reference proteome</keyword>
<dbReference type="Gene3D" id="2.60.120.290">
    <property type="entry name" value="Spermadhesin, CUB domain"/>
    <property type="match status" value="1"/>
</dbReference>
<keyword evidence="1" id="KW-0677">Repeat</keyword>
<dbReference type="InterPro" id="IPR001304">
    <property type="entry name" value="C-type_lectin-like"/>
</dbReference>
<comment type="caution">
    <text evidence="6">The sequence shown here is derived from an EMBL/GenBank/DDBJ whole genome shotgun (WGS) entry which is preliminary data.</text>
</comment>